<dbReference type="GO" id="GO:0005615">
    <property type="term" value="C:extracellular space"/>
    <property type="evidence" value="ECO:0007669"/>
    <property type="project" value="TreeGrafter"/>
</dbReference>
<evidence type="ECO:0000256" key="3">
    <source>
        <dbReference type="ARBA" id="ARBA00022525"/>
    </source>
</evidence>
<evidence type="ECO:0000256" key="14">
    <source>
        <dbReference type="ARBA" id="ARBA00023773"/>
    </source>
</evidence>
<dbReference type="FunFam" id="2.60.120.260:FF:000003">
    <property type="entry name" value="Reelin"/>
    <property type="match status" value="1"/>
</dbReference>
<reference evidence="20" key="1">
    <citation type="submission" date="2020-07" db="EMBL/GenBank/DDBJ databases">
        <title>Clarias magur genome sequencing, assembly and annotation.</title>
        <authorList>
            <person name="Kushwaha B."/>
            <person name="Kumar R."/>
            <person name="Das P."/>
            <person name="Joshi C.G."/>
            <person name="Kumar D."/>
            <person name="Nagpure N.S."/>
            <person name="Pandey M."/>
            <person name="Agarwal S."/>
            <person name="Srivastava S."/>
            <person name="Singh M."/>
            <person name="Sahoo L."/>
            <person name="Jayasankar P."/>
            <person name="Meher P.K."/>
            <person name="Koringa P.G."/>
            <person name="Iquebal M.A."/>
            <person name="Das S.P."/>
            <person name="Bit A."/>
            <person name="Patnaik S."/>
            <person name="Patel N."/>
            <person name="Shah T.M."/>
            <person name="Hinsu A."/>
            <person name="Jena J.K."/>
        </authorList>
    </citation>
    <scope>NUCLEOTIDE SEQUENCE</scope>
    <source>
        <strain evidence="20">CIFAMagur01</strain>
        <tissue evidence="20">Testis</tissue>
    </source>
</reference>
<dbReference type="GO" id="GO:0007417">
    <property type="term" value="P:central nervous system development"/>
    <property type="evidence" value="ECO:0007669"/>
    <property type="project" value="InterPro"/>
</dbReference>
<comment type="function">
    <text evidence="17">Extracellular matrix serine protease secreted by pioneer neurons that plays a role in layering of neurons in the cerebral cortex and cerebellum by coordinating cell positioning during neurodevelopment. Regulates microtubule function in neurons and neuronal migration. Binding to the extracellular domains of lipoprotein receptors VLDLR and LRP8/APOER2 induces tyrosine phosphorylation of DAB1 and modulation of TAU phosphorylation. Affects migration of sympathetic preganglionic neurons in the spinal cord, where it seems to act as a barrier to neuronal migration. Enzymatic activity is important for the modulation of cell adhesion.</text>
</comment>
<dbReference type="AlphaFoldDB" id="A0A8J4XAH1"/>
<keyword evidence="10" id="KW-0862">Zinc</keyword>
<dbReference type="Gene3D" id="2.60.120.260">
    <property type="entry name" value="Galactose-binding domain-like"/>
    <property type="match status" value="3"/>
</dbReference>
<dbReference type="EMBL" id="QNUK01000018">
    <property type="protein sequence ID" value="KAF5907799.1"/>
    <property type="molecule type" value="Genomic_DNA"/>
</dbReference>
<comment type="caution">
    <text evidence="18">Lacks conserved residue(s) required for the propagation of feature annotation.</text>
</comment>
<comment type="similarity">
    <text evidence="14">Belongs to the reelin family.</text>
</comment>
<keyword evidence="9" id="KW-0720">Serine protease</keyword>
<evidence type="ECO:0000313" key="21">
    <source>
        <dbReference type="Proteomes" id="UP000727407"/>
    </source>
</evidence>
<feature type="disulfide bond" evidence="18">
    <location>
        <begin position="360"/>
        <end position="369"/>
    </location>
</feature>
<comment type="subunit">
    <text evidence="16">Oligomer of disulfide-linked homodimers.</text>
</comment>
<keyword evidence="13 18" id="KW-1015">Disulfide bond</keyword>
<comment type="subcellular location">
    <subcellularLocation>
        <location evidence="1">Secreted</location>
        <location evidence="1">Extracellular space</location>
        <location evidence="1">Extracellular matrix</location>
    </subcellularLocation>
</comment>
<dbReference type="GO" id="GO:0008236">
    <property type="term" value="F:serine-type peptidase activity"/>
    <property type="evidence" value="ECO:0007669"/>
    <property type="project" value="UniProtKB-KW"/>
</dbReference>
<dbReference type="Proteomes" id="UP000727407">
    <property type="component" value="Unassembled WGS sequence"/>
</dbReference>
<evidence type="ECO:0000256" key="11">
    <source>
        <dbReference type="ARBA" id="ARBA00022837"/>
    </source>
</evidence>
<dbReference type="CDD" id="cd10051">
    <property type="entry name" value="Reelin_repeat_7_subrepeat_2"/>
    <property type="match status" value="1"/>
</dbReference>
<feature type="non-terminal residue" evidence="20">
    <location>
        <position position="1"/>
    </location>
</feature>
<evidence type="ECO:0000256" key="4">
    <source>
        <dbReference type="ARBA" id="ARBA00022530"/>
    </source>
</evidence>
<dbReference type="InterPro" id="IPR049419">
    <property type="entry name" value="Reelin_subrepeat-B"/>
</dbReference>
<dbReference type="GO" id="GO:0046872">
    <property type="term" value="F:metal ion binding"/>
    <property type="evidence" value="ECO:0007669"/>
    <property type="project" value="UniProtKB-KW"/>
</dbReference>
<sequence>ETLKERFEWEDSQGSQWQILEGGHPCTDCRALVEGKALYFNGANTRQAVTVDLDLRGAKFVEYWTKIGSEDNMTICHYSSCRKEGVLLDYSSDGGISWTLLHEMDYLKYLSVRRDYILLPEGALTNATRLRWWQPFKVSSGLVTPNPDRAQWALDNILVGGSEINPSTLLDTFDEDGISHEESWSFYPNGVQKAGFCGNPSIHLYWPNKNQDGTYNMLATRELIVQPGYILQFKIVVGCEEESCEDHNPVLLQYRKDGRSDLWHLVHSACLPSSVNNLGCSPFQFHESSIYSPVNSLLWTRVTLQLPDHVSSGATQFRWIQKAYAGERHSWGIDNVYIGDACPGVCSGHGYCTTGAVCVCDEGHYGDDCSLWSSDLPNSIKDNFESGSVSEDRWSIIQGGRISSGCGQLSPHAHGDSLYFNGCKIRQAISKPLDLSKASKIMFVLQIGSMSQTKSCNSALNQVDTADRAVLLQYSVNNGVRWHVIAQHQTKDFVKAQRVSYSIPLEARVKGVQLRWWQPRHGGAGKDQWALDHVEVVLYRQNWN</sequence>
<dbReference type="GO" id="GO:0006508">
    <property type="term" value="P:proteolysis"/>
    <property type="evidence" value="ECO:0007669"/>
    <property type="project" value="UniProtKB-KW"/>
</dbReference>
<evidence type="ECO:0000256" key="9">
    <source>
        <dbReference type="ARBA" id="ARBA00022825"/>
    </source>
</evidence>
<dbReference type="GO" id="GO:0007155">
    <property type="term" value="P:cell adhesion"/>
    <property type="evidence" value="ECO:0007669"/>
    <property type="project" value="UniProtKB-KW"/>
</dbReference>
<dbReference type="InterPro" id="IPR034968">
    <property type="entry name" value="Reelin"/>
</dbReference>
<dbReference type="Pfam" id="PF07974">
    <property type="entry name" value="EGF_2"/>
    <property type="match status" value="1"/>
</dbReference>
<evidence type="ECO:0000256" key="13">
    <source>
        <dbReference type="ARBA" id="ARBA00023157"/>
    </source>
</evidence>
<evidence type="ECO:0000256" key="17">
    <source>
        <dbReference type="ARBA" id="ARBA00046064"/>
    </source>
</evidence>
<evidence type="ECO:0000313" key="20">
    <source>
        <dbReference type="EMBL" id="KAF5907799.1"/>
    </source>
</evidence>
<feature type="disulfide bond" evidence="18">
    <location>
        <begin position="342"/>
        <end position="352"/>
    </location>
</feature>
<evidence type="ECO:0000256" key="6">
    <source>
        <dbReference type="ARBA" id="ARBA00022670"/>
    </source>
</evidence>
<keyword evidence="11" id="KW-0106">Calcium</keyword>
<dbReference type="CDD" id="cd10052">
    <property type="entry name" value="Reelin_repeat_8_subrepeat_2"/>
    <property type="match status" value="1"/>
</dbReference>
<dbReference type="PROSITE" id="PS00022">
    <property type="entry name" value="EGF_1"/>
    <property type="match status" value="1"/>
</dbReference>
<dbReference type="GO" id="GO:0001764">
    <property type="term" value="P:neuron migration"/>
    <property type="evidence" value="ECO:0007669"/>
    <property type="project" value="InterPro"/>
</dbReference>
<evidence type="ECO:0000256" key="2">
    <source>
        <dbReference type="ARBA" id="ARBA00022473"/>
    </source>
</evidence>
<proteinExistence type="inferred from homology"/>
<dbReference type="PANTHER" id="PTHR11841">
    <property type="entry name" value="REELIN"/>
    <property type="match status" value="1"/>
</dbReference>
<evidence type="ECO:0000256" key="8">
    <source>
        <dbReference type="ARBA" id="ARBA00022801"/>
    </source>
</evidence>
<keyword evidence="12" id="KW-0130">Cell adhesion</keyword>
<feature type="domain" description="EGF-like" evidence="19">
    <location>
        <begin position="338"/>
        <end position="370"/>
    </location>
</feature>
<comment type="caution">
    <text evidence="20">The sequence shown here is derived from an EMBL/GenBank/DDBJ whole genome shotgun (WGS) entry which is preliminary data.</text>
</comment>
<protein>
    <recommendedName>
        <fullName evidence="15">Reelin</fullName>
    </recommendedName>
</protein>
<evidence type="ECO:0000256" key="5">
    <source>
        <dbReference type="ARBA" id="ARBA00022536"/>
    </source>
</evidence>
<gene>
    <name evidence="20" type="primary">reln</name>
    <name evidence="20" type="ORF">DAT39_002380</name>
</gene>
<dbReference type="FunFam" id="2.60.120.260:FF:000052">
    <property type="entry name" value="Reelin"/>
    <property type="match status" value="1"/>
</dbReference>
<dbReference type="InterPro" id="IPR013111">
    <property type="entry name" value="EGF_extracell"/>
</dbReference>
<evidence type="ECO:0000256" key="12">
    <source>
        <dbReference type="ARBA" id="ARBA00022889"/>
    </source>
</evidence>
<dbReference type="GO" id="GO:0043005">
    <property type="term" value="C:neuron projection"/>
    <property type="evidence" value="ECO:0007669"/>
    <property type="project" value="TreeGrafter"/>
</dbReference>
<keyword evidence="5 18" id="KW-0245">EGF-like domain</keyword>
<keyword evidence="4" id="KW-0272">Extracellular matrix</keyword>
<organism evidence="20 21">
    <name type="scientific">Clarias magur</name>
    <name type="common">Asian catfish</name>
    <name type="synonym">Macropteronotus magur</name>
    <dbReference type="NCBI Taxonomy" id="1594786"/>
    <lineage>
        <taxon>Eukaryota</taxon>
        <taxon>Metazoa</taxon>
        <taxon>Chordata</taxon>
        <taxon>Craniata</taxon>
        <taxon>Vertebrata</taxon>
        <taxon>Euteleostomi</taxon>
        <taxon>Actinopterygii</taxon>
        <taxon>Neopterygii</taxon>
        <taxon>Teleostei</taxon>
        <taxon>Ostariophysi</taxon>
        <taxon>Siluriformes</taxon>
        <taxon>Clariidae</taxon>
        <taxon>Clarias</taxon>
    </lineage>
</organism>
<evidence type="ECO:0000256" key="7">
    <source>
        <dbReference type="ARBA" id="ARBA00022723"/>
    </source>
</evidence>
<evidence type="ECO:0000256" key="16">
    <source>
        <dbReference type="ARBA" id="ARBA00044961"/>
    </source>
</evidence>
<dbReference type="PROSITE" id="PS50026">
    <property type="entry name" value="EGF_3"/>
    <property type="match status" value="1"/>
</dbReference>
<keyword evidence="2" id="KW-0217">Developmental protein</keyword>
<keyword evidence="8" id="KW-0378">Hydrolase</keyword>
<keyword evidence="7" id="KW-0479">Metal-binding</keyword>
<evidence type="ECO:0000256" key="15">
    <source>
        <dbReference type="ARBA" id="ARBA00023900"/>
    </source>
</evidence>
<evidence type="ECO:0000259" key="19">
    <source>
        <dbReference type="PROSITE" id="PS50026"/>
    </source>
</evidence>
<evidence type="ECO:0000256" key="1">
    <source>
        <dbReference type="ARBA" id="ARBA00004498"/>
    </source>
</evidence>
<accession>A0A8J4XAH1</accession>
<dbReference type="GO" id="GO:0070325">
    <property type="term" value="F:lipoprotein particle receptor binding"/>
    <property type="evidence" value="ECO:0007669"/>
    <property type="project" value="InterPro"/>
</dbReference>
<dbReference type="Pfam" id="PF21471">
    <property type="entry name" value="Reelin_subrepeat-B"/>
    <property type="match status" value="3"/>
</dbReference>
<dbReference type="OrthoDB" id="1924787at2759"/>
<dbReference type="InterPro" id="IPR000742">
    <property type="entry name" value="EGF"/>
</dbReference>
<keyword evidence="21" id="KW-1185">Reference proteome</keyword>
<dbReference type="PANTHER" id="PTHR11841:SF1">
    <property type="entry name" value="REELIN"/>
    <property type="match status" value="1"/>
</dbReference>
<name>A0A8J4XAH1_CLAMG</name>
<evidence type="ECO:0000256" key="10">
    <source>
        <dbReference type="ARBA" id="ARBA00022833"/>
    </source>
</evidence>
<evidence type="ECO:0000256" key="18">
    <source>
        <dbReference type="PROSITE-ProRule" id="PRU00076"/>
    </source>
</evidence>
<keyword evidence="6" id="KW-0645">Protease</keyword>
<keyword evidence="3" id="KW-0964">Secreted</keyword>